<dbReference type="GO" id="GO:0003700">
    <property type="term" value="F:DNA-binding transcription factor activity"/>
    <property type="evidence" value="ECO:0007669"/>
    <property type="project" value="InterPro"/>
</dbReference>
<dbReference type="Pfam" id="PF00392">
    <property type="entry name" value="GntR"/>
    <property type="match status" value="1"/>
</dbReference>
<protein>
    <recommendedName>
        <fullName evidence="5">HTH gntR-type domain-containing protein</fullName>
    </recommendedName>
</protein>
<dbReference type="InterPro" id="IPR036388">
    <property type="entry name" value="WH-like_DNA-bd_sf"/>
</dbReference>
<dbReference type="Proteomes" id="UP000033874">
    <property type="component" value="Unassembled WGS sequence"/>
</dbReference>
<feature type="region of interest" description="Disordered" evidence="4">
    <location>
        <begin position="229"/>
        <end position="262"/>
    </location>
</feature>
<feature type="compositionally biased region" description="Basic residues" evidence="4">
    <location>
        <begin position="253"/>
        <end position="262"/>
    </location>
</feature>
<dbReference type="InterPro" id="IPR036390">
    <property type="entry name" value="WH_DNA-bd_sf"/>
</dbReference>
<evidence type="ECO:0000256" key="1">
    <source>
        <dbReference type="ARBA" id="ARBA00023015"/>
    </source>
</evidence>
<dbReference type="InterPro" id="IPR000524">
    <property type="entry name" value="Tscrpt_reg_HTH_GntR"/>
</dbReference>
<dbReference type="STRING" id="56193.YP76_13205"/>
<dbReference type="InterPro" id="IPR008920">
    <property type="entry name" value="TF_FadR/GntR_C"/>
</dbReference>
<name>A0A0M3AQB0_9SPHN</name>
<keyword evidence="2" id="KW-0238">DNA-binding</keyword>
<evidence type="ECO:0000313" key="6">
    <source>
        <dbReference type="EMBL" id="KKW92025.1"/>
    </source>
</evidence>
<dbReference type="Pfam" id="PF07729">
    <property type="entry name" value="FCD"/>
    <property type="match status" value="1"/>
</dbReference>
<sequence>MSQNPANEDGDIRKTVADMAYDAIAERIASAEYGALERITEARIVEEFGVSRGAAREALSRLAADGLVVLEIYKGAVVRAISRKDMADFLDVRGLFEAYAAQRSAGRINEEGARERVHEVLEHCRQLEEAPTSDGMVENDTLYHSTIMDLSGNSILPAEWRRLRRSRYRIRFIESLNRDEILETTAQTRDILHAILDGDTELAAELATRHIRLVNSRIQRMPTEQFDAIFNPPARKKGRAGKKDGEGEGAPAKARRPRTKVA</sequence>
<keyword evidence="7" id="KW-1185">Reference proteome</keyword>
<gene>
    <name evidence="6" type="ORF">YP76_13205</name>
</gene>
<dbReference type="InterPro" id="IPR011711">
    <property type="entry name" value="GntR_C"/>
</dbReference>
<organism evidence="6 7">
    <name type="scientific">Sphingobium chungbukense</name>
    <dbReference type="NCBI Taxonomy" id="56193"/>
    <lineage>
        <taxon>Bacteria</taxon>
        <taxon>Pseudomonadati</taxon>
        <taxon>Pseudomonadota</taxon>
        <taxon>Alphaproteobacteria</taxon>
        <taxon>Sphingomonadales</taxon>
        <taxon>Sphingomonadaceae</taxon>
        <taxon>Sphingobium</taxon>
    </lineage>
</organism>
<dbReference type="RefSeq" id="WP_046764030.1">
    <property type="nucleotide sequence ID" value="NZ_LBIC01000005.1"/>
</dbReference>
<evidence type="ECO:0000259" key="5">
    <source>
        <dbReference type="PROSITE" id="PS50949"/>
    </source>
</evidence>
<dbReference type="SMART" id="SM00895">
    <property type="entry name" value="FCD"/>
    <property type="match status" value="1"/>
</dbReference>
<reference evidence="6 7" key="1">
    <citation type="submission" date="2015-04" db="EMBL/GenBank/DDBJ databases">
        <title>Genome sequence of aromatic hydrocarbons-degrading Sphingobium chungbukense DJ77.</title>
        <authorList>
            <person name="Kim Y.-C."/>
            <person name="Chae J.-C."/>
        </authorList>
    </citation>
    <scope>NUCLEOTIDE SEQUENCE [LARGE SCALE GENOMIC DNA]</scope>
    <source>
        <strain evidence="6 7">DJ77</strain>
    </source>
</reference>
<accession>A0A0M3AQB0</accession>
<dbReference type="PRINTS" id="PR00035">
    <property type="entry name" value="HTHGNTR"/>
</dbReference>
<keyword evidence="1" id="KW-0805">Transcription regulation</keyword>
<evidence type="ECO:0000256" key="3">
    <source>
        <dbReference type="ARBA" id="ARBA00023163"/>
    </source>
</evidence>
<dbReference type="Gene3D" id="1.20.120.530">
    <property type="entry name" value="GntR ligand-binding domain-like"/>
    <property type="match status" value="1"/>
</dbReference>
<dbReference type="PANTHER" id="PTHR43537">
    <property type="entry name" value="TRANSCRIPTIONAL REGULATOR, GNTR FAMILY"/>
    <property type="match status" value="1"/>
</dbReference>
<evidence type="ECO:0000313" key="7">
    <source>
        <dbReference type="Proteomes" id="UP000033874"/>
    </source>
</evidence>
<proteinExistence type="predicted"/>
<dbReference type="Gene3D" id="1.10.10.10">
    <property type="entry name" value="Winged helix-like DNA-binding domain superfamily/Winged helix DNA-binding domain"/>
    <property type="match status" value="1"/>
</dbReference>
<dbReference type="GO" id="GO:0003677">
    <property type="term" value="F:DNA binding"/>
    <property type="evidence" value="ECO:0007669"/>
    <property type="project" value="UniProtKB-KW"/>
</dbReference>
<dbReference type="PROSITE" id="PS50949">
    <property type="entry name" value="HTH_GNTR"/>
    <property type="match status" value="1"/>
</dbReference>
<dbReference type="EMBL" id="LBIC01000005">
    <property type="protein sequence ID" value="KKW92025.1"/>
    <property type="molecule type" value="Genomic_DNA"/>
</dbReference>
<dbReference type="SMART" id="SM00345">
    <property type="entry name" value="HTH_GNTR"/>
    <property type="match status" value="1"/>
</dbReference>
<dbReference type="SUPFAM" id="SSF46785">
    <property type="entry name" value="Winged helix' DNA-binding domain"/>
    <property type="match status" value="1"/>
</dbReference>
<evidence type="ECO:0000256" key="4">
    <source>
        <dbReference type="SAM" id="MobiDB-lite"/>
    </source>
</evidence>
<feature type="domain" description="HTH gntR-type" evidence="5">
    <location>
        <begin position="14"/>
        <end position="81"/>
    </location>
</feature>
<keyword evidence="3" id="KW-0804">Transcription</keyword>
<evidence type="ECO:0000256" key="2">
    <source>
        <dbReference type="ARBA" id="ARBA00023125"/>
    </source>
</evidence>
<dbReference type="PATRIC" id="fig|56193.3.peg.2749"/>
<dbReference type="AlphaFoldDB" id="A0A0M3AQB0"/>
<dbReference type="PANTHER" id="PTHR43537:SF5">
    <property type="entry name" value="UXU OPERON TRANSCRIPTIONAL REGULATOR"/>
    <property type="match status" value="1"/>
</dbReference>
<dbReference type="SUPFAM" id="SSF48008">
    <property type="entry name" value="GntR ligand-binding domain-like"/>
    <property type="match status" value="1"/>
</dbReference>
<comment type="caution">
    <text evidence="6">The sequence shown here is derived from an EMBL/GenBank/DDBJ whole genome shotgun (WGS) entry which is preliminary data.</text>
</comment>